<protein>
    <recommendedName>
        <fullName evidence="2">DUF6534 domain-containing protein</fullName>
    </recommendedName>
</protein>
<feature type="transmembrane region" description="Helical" evidence="1">
    <location>
        <begin position="157"/>
        <end position="180"/>
    </location>
</feature>
<dbReference type="GeneID" id="19204665"/>
<gene>
    <name evidence="3" type="ORF">CONPUDRAFT_162084</name>
</gene>
<dbReference type="OrthoDB" id="2535105at2759"/>
<sequence length="278" mass="30611">MLRPDLLIGPALVGVIFNAFLTGCFSVQTYVYYTRYSSDRWEFKSMASLLAIFEFVKFASELYGIWELTVAVVETGNTPLVTTSAAMKIVALLTPLTDGTVQSFFIFRLWRISRSLAPALVGILLLVTSQVSGYMAVARVFNATSELVLASEVSMRIIMGLAFGARVMCDGWTSAFVVLYLRSIRQTVRFGTERSAFGKLILWTVETGVRTSIVTAVVLVTYLVCGPTNYVWMAPFAIIGSVYANVLLATMNGRWILQGHWAGDEECRSKGVNALSPT</sequence>
<keyword evidence="1" id="KW-0472">Membrane</keyword>
<dbReference type="AlphaFoldDB" id="A0A5M3N0D9"/>
<dbReference type="InterPro" id="IPR045339">
    <property type="entry name" value="DUF6534"/>
</dbReference>
<dbReference type="OMA" id="VICVQTH"/>
<feature type="domain" description="DUF6534" evidence="2">
    <location>
        <begin position="167"/>
        <end position="254"/>
    </location>
</feature>
<dbReference type="PROSITE" id="PS51257">
    <property type="entry name" value="PROKAR_LIPOPROTEIN"/>
    <property type="match status" value="1"/>
</dbReference>
<feature type="transmembrane region" description="Helical" evidence="1">
    <location>
        <begin position="200"/>
        <end position="224"/>
    </location>
</feature>
<dbReference type="KEGG" id="cput:CONPUDRAFT_162084"/>
<dbReference type="RefSeq" id="XP_007764442.1">
    <property type="nucleotide sequence ID" value="XM_007766252.1"/>
</dbReference>
<dbReference type="PANTHER" id="PTHR40465:SF1">
    <property type="entry name" value="DUF6534 DOMAIN-CONTAINING PROTEIN"/>
    <property type="match status" value="1"/>
</dbReference>
<dbReference type="EMBL" id="JH711574">
    <property type="protein sequence ID" value="EIW84736.1"/>
    <property type="molecule type" value="Genomic_DNA"/>
</dbReference>
<feature type="transmembrane region" description="Helical" evidence="1">
    <location>
        <begin position="230"/>
        <end position="248"/>
    </location>
</feature>
<feature type="transmembrane region" description="Helical" evidence="1">
    <location>
        <begin position="6"/>
        <end position="33"/>
    </location>
</feature>
<dbReference type="PANTHER" id="PTHR40465">
    <property type="entry name" value="CHROMOSOME 1, WHOLE GENOME SHOTGUN SEQUENCE"/>
    <property type="match status" value="1"/>
</dbReference>
<dbReference type="Proteomes" id="UP000053558">
    <property type="component" value="Unassembled WGS sequence"/>
</dbReference>
<name>A0A5M3N0D9_CONPW</name>
<organism evidence="3 4">
    <name type="scientific">Coniophora puteana (strain RWD-64-598)</name>
    <name type="common">Brown rot fungus</name>
    <dbReference type="NCBI Taxonomy" id="741705"/>
    <lineage>
        <taxon>Eukaryota</taxon>
        <taxon>Fungi</taxon>
        <taxon>Dikarya</taxon>
        <taxon>Basidiomycota</taxon>
        <taxon>Agaricomycotina</taxon>
        <taxon>Agaricomycetes</taxon>
        <taxon>Agaricomycetidae</taxon>
        <taxon>Boletales</taxon>
        <taxon>Coniophorineae</taxon>
        <taxon>Coniophoraceae</taxon>
        <taxon>Coniophora</taxon>
    </lineage>
</organism>
<keyword evidence="4" id="KW-1185">Reference proteome</keyword>
<reference evidence="4" key="1">
    <citation type="journal article" date="2012" name="Science">
        <title>The Paleozoic origin of enzymatic lignin decomposition reconstructed from 31 fungal genomes.</title>
        <authorList>
            <person name="Floudas D."/>
            <person name="Binder M."/>
            <person name="Riley R."/>
            <person name="Barry K."/>
            <person name="Blanchette R.A."/>
            <person name="Henrissat B."/>
            <person name="Martinez A.T."/>
            <person name="Otillar R."/>
            <person name="Spatafora J.W."/>
            <person name="Yadav J.S."/>
            <person name="Aerts A."/>
            <person name="Benoit I."/>
            <person name="Boyd A."/>
            <person name="Carlson A."/>
            <person name="Copeland A."/>
            <person name="Coutinho P.M."/>
            <person name="de Vries R.P."/>
            <person name="Ferreira P."/>
            <person name="Findley K."/>
            <person name="Foster B."/>
            <person name="Gaskell J."/>
            <person name="Glotzer D."/>
            <person name="Gorecki P."/>
            <person name="Heitman J."/>
            <person name="Hesse C."/>
            <person name="Hori C."/>
            <person name="Igarashi K."/>
            <person name="Jurgens J.A."/>
            <person name="Kallen N."/>
            <person name="Kersten P."/>
            <person name="Kohler A."/>
            <person name="Kuees U."/>
            <person name="Kumar T.K.A."/>
            <person name="Kuo A."/>
            <person name="LaButti K."/>
            <person name="Larrondo L.F."/>
            <person name="Lindquist E."/>
            <person name="Ling A."/>
            <person name="Lombard V."/>
            <person name="Lucas S."/>
            <person name="Lundell T."/>
            <person name="Martin R."/>
            <person name="McLaughlin D.J."/>
            <person name="Morgenstern I."/>
            <person name="Morin E."/>
            <person name="Murat C."/>
            <person name="Nagy L.G."/>
            <person name="Nolan M."/>
            <person name="Ohm R.A."/>
            <person name="Patyshakuliyeva A."/>
            <person name="Rokas A."/>
            <person name="Ruiz-Duenas F.J."/>
            <person name="Sabat G."/>
            <person name="Salamov A."/>
            <person name="Samejima M."/>
            <person name="Schmutz J."/>
            <person name="Slot J.C."/>
            <person name="St John F."/>
            <person name="Stenlid J."/>
            <person name="Sun H."/>
            <person name="Sun S."/>
            <person name="Syed K."/>
            <person name="Tsang A."/>
            <person name="Wiebenga A."/>
            <person name="Young D."/>
            <person name="Pisabarro A."/>
            <person name="Eastwood D.C."/>
            <person name="Martin F."/>
            <person name="Cullen D."/>
            <person name="Grigoriev I.V."/>
            <person name="Hibbett D.S."/>
        </authorList>
    </citation>
    <scope>NUCLEOTIDE SEQUENCE [LARGE SCALE GENOMIC DNA]</scope>
    <source>
        <strain evidence="4">RWD-64-598 SS2</strain>
    </source>
</reference>
<evidence type="ECO:0000259" key="2">
    <source>
        <dbReference type="Pfam" id="PF20152"/>
    </source>
</evidence>
<feature type="transmembrane region" description="Helical" evidence="1">
    <location>
        <begin position="119"/>
        <end position="137"/>
    </location>
</feature>
<comment type="caution">
    <text evidence="3">The sequence shown here is derived from an EMBL/GenBank/DDBJ whole genome shotgun (WGS) entry which is preliminary data.</text>
</comment>
<accession>A0A5M3N0D9</accession>
<evidence type="ECO:0000256" key="1">
    <source>
        <dbReference type="SAM" id="Phobius"/>
    </source>
</evidence>
<dbReference type="Pfam" id="PF20152">
    <property type="entry name" value="DUF6534"/>
    <property type="match status" value="1"/>
</dbReference>
<evidence type="ECO:0000313" key="4">
    <source>
        <dbReference type="Proteomes" id="UP000053558"/>
    </source>
</evidence>
<keyword evidence="1" id="KW-1133">Transmembrane helix</keyword>
<proteinExistence type="predicted"/>
<evidence type="ECO:0000313" key="3">
    <source>
        <dbReference type="EMBL" id="EIW84736.1"/>
    </source>
</evidence>
<keyword evidence="1" id="KW-0812">Transmembrane</keyword>